<dbReference type="EMBL" id="CP000804">
    <property type="protein sequence ID" value="ABU57843.1"/>
    <property type="molecule type" value="Genomic_DNA"/>
</dbReference>
<dbReference type="InterPro" id="IPR001509">
    <property type="entry name" value="Epimerase_deHydtase"/>
</dbReference>
<keyword evidence="5" id="KW-1185">Reference proteome</keyword>
<evidence type="ECO:0000313" key="5">
    <source>
        <dbReference type="Proteomes" id="UP000000263"/>
    </source>
</evidence>
<sequence length="311" mass="33783">MSAHKHIVITGATGLIGKALCRRLMARGDTVTVFTRRPDAARAVLPGATQYIAWDAATGGTWESVLETADAVVHLAGASIAGRRWTPAYKHEILESRTVSTHTLVEAMARASRRPSVFVCASGIDYYGPRGDEPVDENAPPGRNFLAQVCVAWEGEASRAADLGVRTVMMRTGIVLDRHEGALARLLLPFQLFVGGPILPGTQWWSWIHLDDEVGLIMRCIDDERASGPFNGVAPEPQRNRDFSATLGRVLGRPSWLPLPGFVLRLLLGEMAPALLIERQRAIPAKAQALGYPFAYPTLEPALRAALARLP</sequence>
<dbReference type="Pfam" id="PF08338">
    <property type="entry name" value="DUF1731"/>
    <property type="match status" value="1"/>
</dbReference>
<protein>
    <recommendedName>
        <fullName evidence="6">NAD-dependent epimerase/dehydratase</fullName>
    </recommendedName>
</protein>
<dbReference type="AlphaFoldDB" id="A7NK23"/>
<dbReference type="STRING" id="383372.Rcas_1751"/>
<dbReference type="Gene3D" id="3.40.50.720">
    <property type="entry name" value="NAD(P)-binding Rossmann-like Domain"/>
    <property type="match status" value="1"/>
</dbReference>
<dbReference type="PANTHER" id="PTHR11092:SF0">
    <property type="entry name" value="EPIMERASE FAMILY PROTEIN SDR39U1"/>
    <property type="match status" value="1"/>
</dbReference>
<gene>
    <name evidence="4" type="ordered locus">Rcas_1751</name>
</gene>
<comment type="similarity">
    <text evidence="1">Belongs to the NAD(P)-dependent epimerase/dehydratase family. SDR39U1 subfamily.</text>
</comment>
<dbReference type="OrthoDB" id="9801773at2"/>
<dbReference type="InterPro" id="IPR013549">
    <property type="entry name" value="DUF1731"/>
</dbReference>
<evidence type="ECO:0000259" key="2">
    <source>
        <dbReference type="Pfam" id="PF01370"/>
    </source>
</evidence>
<dbReference type="KEGG" id="rca:Rcas_1751"/>
<dbReference type="RefSeq" id="WP_012120269.1">
    <property type="nucleotide sequence ID" value="NC_009767.1"/>
</dbReference>
<reference evidence="4 5" key="1">
    <citation type="submission" date="2007-08" db="EMBL/GenBank/DDBJ databases">
        <title>Complete sequence of Roseiflexus castenholzii DSM 13941.</title>
        <authorList>
            <consortium name="US DOE Joint Genome Institute"/>
            <person name="Copeland A."/>
            <person name="Lucas S."/>
            <person name="Lapidus A."/>
            <person name="Barry K."/>
            <person name="Glavina del Rio T."/>
            <person name="Dalin E."/>
            <person name="Tice H."/>
            <person name="Pitluck S."/>
            <person name="Thompson L.S."/>
            <person name="Brettin T."/>
            <person name="Bruce D."/>
            <person name="Detter J.C."/>
            <person name="Han C."/>
            <person name="Tapia R."/>
            <person name="Schmutz J."/>
            <person name="Larimer F."/>
            <person name="Land M."/>
            <person name="Hauser L."/>
            <person name="Kyrpides N."/>
            <person name="Mikhailova N."/>
            <person name="Bryant D.A."/>
            <person name="Hanada S."/>
            <person name="Tsukatani Y."/>
            <person name="Richardson P."/>
        </authorList>
    </citation>
    <scope>NUCLEOTIDE SEQUENCE [LARGE SCALE GENOMIC DNA]</scope>
    <source>
        <strain evidence="5">DSM 13941 / HLO8</strain>
    </source>
</reference>
<feature type="domain" description="DUF1731" evidence="3">
    <location>
        <begin position="259"/>
        <end position="305"/>
    </location>
</feature>
<feature type="domain" description="NAD-dependent epimerase/dehydratase" evidence="2">
    <location>
        <begin position="7"/>
        <end position="225"/>
    </location>
</feature>
<evidence type="ECO:0000313" key="4">
    <source>
        <dbReference type="EMBL" id="ABU57843.1"/>
    </source>
</evidence>
<dbReference type="SUPFAM" id="SSF51735">
    <property type="entry name" value="NAD(P)-binding Rossmann-fold domains"/>
    <property type="match status" value="1"/>
</dbReference>
<evidence type="ECO:0008006" key="6">
    <source>
        <dbReference type="Google" id="ProtNLM"/>
    </source>
</evidence>
<dbReference type="eggNOG" id="COG1090">
    <property type="taxonomic scope" value="Bacteria"/>
</dbReference>
<proteinExistence type="inferred from homology"/>
<dbReference type="InterPro" id="IPR036291">
    <property type="entry name" value="NAD(P)-bd_dom_sf"/>
</dbReference>
<dbReference type="CDD" id="cd05242">
    <property type="entry name" value="SDR_a8"/>
    <property type="match status" value="1"/>
</dbReference>
<dbReference type="InterPro" id="IPR010099">
    <property type="entry name" value="SDR39U1"/>
</dbReference>
<accession>A7NK23</accession>
<evidence type="ECO:0000259" key="3">
    <source>
        <dbReference type="Pfam" id="PF08338"/>
    </source>
</evidence>
<dbReference type="HOGENOM" id="CLU_047373_0_2_0"/>
<dbReference type="Proteomes" id="UP000000263">
    <property type="component" value="Chromosome"/>
</dbReference>
<dbReference type="PANTHER" id="PTHR11092">
    <property type="entry name" value="SUGAR NUCLEOTIDE EPIMERASE RELATED"/>
    <property type="match status" value="1"/>
</dbReference>
<organism evidence="4 5">
    <name type="scientific">Roseiflexus castenholzii (strain DSM 13941 / HLO8)</name>
    <dbReference type="NCBI Taxonomy" id="383372"/>
    <lineage>
        <taxon>Bacteria</taxon>
        <taxon>Bacillati</taxon>
        <taxon>Chloroflexota</taxon>
        <taxon>Chloroflexia</taxon>
        <taxon>Chloroflexales</taxon>
        <taxon>Roseiflexineae</taxon>
        <taxon>Roseiflexaceae</taxon>
        <taxon>Roseiflexus</taxon>
    </lineage>
</organism>
<dbReference type="NCBIfam" id="TIGR01777">
    <property type="entry name" value="yfcH"/>
    <property type="match status" value="1"/>
</dbReference>
<evidence type="ECO:0000256" key="1">
    <source>
        <dbReference type="ARBA" id="ARBA00009353"/>
    </source>
</evidence>
<dbReference type="Pfam" id="PF01370">
    <property type="entry name" value="Epimerase"/>
    <property type="match status" value="1"/>
</dbReference>
<name>A7NK23_ROSCS</name>